<evidence type="ECO:0000313" key="6">
    <source>
        <dbReference type="EMBL" id="PNR44317.1"/>
    </source>
</evidence>
<evidence type="ECO:0000256" key="1">
    <source>
        <dbReference type="ARBA" id="ARBA00022884"/>
    </source>
</evidence>
<dbReference type="EMBL" id="ABEU02000012">
    <property type="protein sequence ID" value="PNR44317.1"/>
    <property type="molecule type" value="Genomic_DNA"/>
</dbReference>
<dbReference type="Gramene" id="Pp3c12_24430V3.5">
    <property type="protein sequence ID" value="PAC:32974560.CDS.1"/>
    <property type="gene ID" value="Pp3c12_24430"/>
</dbReference>
<dbReference type="Gramene" id="Pp3c12_24430V3.4">
    <property type="protein sequence ID" value="PAC:32974559.CDS.1"/>
    <property type="gene ID" value="Pp3c12_24430"/>
</dbReference>
<keyword evidence="3" id="KW-0175">Coiled coil</keyword>
<gene>
    <name evidence="7" type="primary">LOC112289810</name>
    <name evidence="6" type="ORF">PHYPA_016701</name>
</gene>
<dbReference type="KEGG" id="ppp:112289810"/>
<dbReference type="OrthoDB" id="272703at2759"/>
<dbReference type="EnsemblPlants" id="Pp3c12_24430V3.1">
    <property type="protein sequence ID" value="PAC:32974556.CDS.1"/>
    <property type="gene ID" value="Pp3c12_24430"/>
</dbReference>
<feature type="compositionally biased region" description="Polar residues" evidence="4">
    <location>
        <begin position="136"/>
        <end position="151"/>
    </location>
</feature>
<proteinExistence type="predicted"/>
<dbReference type="SUPFAM" id="SSF54928">
    <property type="entry name" value="RNA-binding domain, RBD"/>
    <property type="match status" value="1"/>
</dbReference>
<dbReference type="GO" id="GO:0005739">
    <property type="term" value="C:mitochondrion"/>
    <property type="evidence" value="ECO:0000318"/>
    <property type="project" value="GO_Central"/>
</dbReference>
<sequence length="333" mass="37431">MDDANSVYVGGLSYESTEDTVRKHFMTFGEVLSVKIVHDKMSGESRGFGFVTFANQRSASMAISDGDGVQIEGRCIRVNQVRKNKGFYERTFKFRDRRERSRRQESPPFRERLRHRTRSPILLRSRSHPPLYSSEFKMTSPNSSAGGYNTSEPEERAGAGSSVSPQSSEGGTRKESVYKGGNSNSKLRSRIATAKGEGGVRRLQEELEATREHRRGLEEKVAHLKGVVERADVTIAALKSKSHKLEESLASAQNLVSQRSFQLKRLQTSVFHFKLAVERLTSSEKEMKDLAALTSLEVDEHPRTTTDTLLVYDYAAEDELNHESEENNHNNAA</sequence>
<dbReference type="InterPro" id="IPR052462">
    <property type="entry name" value="SLIRP/GR-RBP-like"/>
</dbReference>
<dbReference type="Gene3D" id="3.30.70.330">
    <property type="match status" value="1"/>
</dbReference>
<evidence type="ECO:0000256" key="3">
    <source>
        <dbReference type="SAM" id="Coils"/>
    </source>
</evidence>
<dbReference type="RefSeq" id="XP_024391188.1">
    <property type="nucleotide sequence ID" value="XM_024535420.2"/>
</dbReference>
<dbReference type="EnsemblPlants" id="Pp3c12_24430V3.7">
    <property type="protein sequence ID" value="PAC:32974562.CDS.1"/>
    <property type="gene ID" value="Pp3c12_24430"/>
</dbReference>
<dbReference type="EnsemblPlants" id="Pp3c12_24430V3.3">
    <property type="protein sequence ID" value="PAC:32974558.CDS.1"/>
    <property type="gene ID" value="Pp3c12_24430"/>
</dbReference>
<reference evidence="6 8" key="1">
    <citation type="journal article" date="2008" name="Science">
        <title>The Physcomitrella genome reveals evolutionary insights into the conquest of land by plants.</title>
        <authorList>
            <person name="Rensing S."/>
            <person name="Lang D."/>
            <person name="Zimmer A."/>
            <person name="Terry A."/>
            <person name="Salamov A."/>
            <person name="Shapiro H."/>
            <person name="Nishiyama T."/>
            <person name="Perroud P.-F."/>
            <person name="Lindquist E."/>
            <person name="Kamisugi Y."/>
            <person name="Tanahashi T."/>
            <person name="Sakakibara K."/>
            <person name="Fujita T."/>
            <person name="Oishi K."/>
            <person name="Shin-I T."/>
            <person name="Kuroki Y."/>
            <person name="Toyoda A."/>
            <person name="Suzuki Y."/>
            <person name="Hashimoto A."/>
            <person name="Yamaguchi K."/>
            <person name="Sugano A."/>
            <person name="Kohara Y."/>
            <person name="Fujiyama A."/>
            <person name="Anterola A."/>
            <person name="Aoki S."/>
            <person name="Ashton N."/>
            <person name="Barbazuk W.B."/>
            <person name="Barker E."/>
            <person name="Bennetzen J."/>
            <person name="Bezanilla M."/>
            <person name="Blankenship R."/>
            <person name="Cho S.H."/>
            <person name="Dutcher S."/>
            <person name="Estelle M."/>
            <person name="Fawcett J.A."/>
            <person name="Gundlach H."/>
            <person name="Hanada K."/>
            <person name="Heyl A."/>
            <person name="Hicks K.A."/>
            <person name="Hugh J."/>
            <person name="Lohr M."/>
            <person name="Mayer K."/>
            <person name="Melkozernov A."/>
            <person name="Murata T."/>
            <person name="Nelson D."/>
            <person name="Pils B."/>
            <person name="Prigge M."/>
            <person name="Reiss B."/>
            <person name="Renner T."/>
            <person name="Rombauts S."/>
            <person name="Rushton P."/>
            <person name="Sanderfoot A."/>
            <person name="Schween G."/>
            <person name="Shiu S.-H."/>
            <person name="Stueber K."/>
            <person name="Theodoulou F.L."/>
            <person name="Tu H."/>
            <person name="Van de Peer Y."/>
            <person name="Verrier P.J."/>
            <person name="Waters E."/>
            <person name="Wood A."/>
            <person name="Yang L."/>
            <person name="Cove D."/>
            <person name="Cuming A."/>
            <person name="Hasebe M."/>
            <person name="Lucas S."/>
            <person name="Mishler D.B."/>
            <person name="Reski R."/>
            <person name="Grigoriev I."/>
            <person name="Quatrano R.S."/>
            <person name="Boore J.L."/>
        </authorList>
    </citation>
    <scope>NUCLEOTIDE SEQUENCE [LARGE SCALE GENOMIC DNA]</scope>
    <source>
        <strain evidence="7 8">cv. Gransden 2004</strain>
    </source>
</reference>
<dbReference type="EnsemblPlants" id="Pp3c12_24430V3.8">
    <property type="protein sequence ID" value="PAC:32974563.CDS.1"/>
    <property type="gene ID" value="Pp3c12_24430"/>
</dbReference>
<dbReference type="Gramene" id="Pp3c12_24430V3.7">
    <property type="protein sequence ID" value="PAC:32974562.CDS.1"/>
    <property type="gene ID" value="Pp3c12_24430"/>
</dbReference>
<keyword evidence="1 2" id="KW-0694">RNA-binding</keyword>
<dbReference type="InterPro" id="IPR035979">
    <property type="entry name" value="RBD_domain_sf"/>
</dbReference>
<feature type="domain" description="RRM" evidence="5">
    <location>
        <begin position="5"/>
        <end position="83"/>
    </location>
</feature>
<keyword evidence="8" id="KW-1185">Reference proteome</keyword>
<dbReference type="FunCoup" id="A0A2K1JS08">
    <property type="interactions" value="821"/>
</dbReference>
<dbReference type="GO" id="GO:0003729">
    <property type="term" value="F:mRNA binding"/>
    <property type="evidence" value="ECO:0000318"/>
    <property type="project" value="GO_Central"/>
</dbReference>
<reference evidence="6 8" key="2">
    <citation type="journal article" date="2018" name="Plant J.">
        <title>The Physcomitrella patens chromosome-scale assembly reveals moss genome structure and evolution.</title>
        <authorList>
            <person name="Lang D."/>
            <person name="Ullrich K.K."/>
            <person name="Murat F."/>
            <person name="Fuchs J."/>
            <person name="Jenkins J."/>
            <person name="Haas F.B."/>
            <person name="Piednoel M."/>
            <person name="Gundlach H."/>
            <person name="Van Bel M."/>
            <person name="Meyberg R."/>
            <person name="Vives C."/>
            <person name="Morata J."/>
            <person name="Symeonidi A."/>
            <person name="Hiss M."/>
            <person name="Muchero W."/>
            <person name="Kamisugi Y."/>
            <person name="Saleh O."/>
            <person name="Blanc G."/>
            <person name="Decker E.L."/>
            <person name="van Gessel N."/>
            <person name="Grimwood J."/>
            <person name="Hayes R.D."/>
            <person name="Graham S.W."/>
            <person name="Gunter L.E."/>
            <person name="McDaniel S.F."/>
            <person name="Hoernstein S.N.W."/>
            <person name="Larsson A."/>
            <person name="Li F.W."/>
            <person name="Perroud P.F."/>
            <person name="Phillips J."/>
            <person name="Ranjan P."/>
            <person name="Rokshar D.S."/>
            <person name="Rothfels C.J."/>
            <person name="Schneider L."/>
            <person name="Shu S."/>
            <person name="Stevenson D.W."/>
            <person name="Thummler F."/>
            <person name="Tillich M."/>
            <person name="Villarreal Aguilar J.C."/>
            <person name="Widiez T."/>
            <person name="Wong G.K."/>
            <person name="Wymore A."/>
            <person name="Zhang Y."/>
            <person name="Zimmer A.D."/>
            <person name="Quatrano R.S."/>
            <person name="Mayer K.F.X."/>
            <person name="Goodstein D."/>
            <person name="Casacuberta J.M."/>
            <person name="Vandepoele K."/>
            <person name="Reski R."/>
            <person name="Cuming A.C."/>
            <person name="Tuskan G.A."/>
            <person name="Maumus F."/>
            <person name="Salse J."/>
            <person name="Schmutz J."/>
            <person name="Rensing S.A."/>
        </authorList>
    </citation>
    <scope>NUCLEOTIDE SEQUENCE [LARGE SCALE GENOMIC DNA]</scope>
    <source>
        <strain evidence="7 8">cv. Gransden 2004</strain>
    </source>
</reference>
<dbReference type="SMART" id="SM00360">
    <property type="entry name" value="RRM"/>
    <property type="match status" value="1"/>
</dbReference>
<dbReference type="Pfam" id="PF00076">
    <property type="entry name" value="RRM_1"/>
    <property type="match status" value="1"/>
</dbReference>
<name>A0A2K1JS08_PHYPA</name>
<dbReference type="PROSITE" id="PS50102">
    <property type="entry name" value="RRM"/>
    <property type="match status" value="1"/>
</dbReference>
<dbReference type="Gramene" id="Pp3c12_24430V3.1">
    <property type="protein sequence ID" value="PAC:32974556.CDS.1"/>
    <property type="gene ID" value="Pp3c12_24430"/>
</dbReference>
<evidence type="ECO:0000256" key="2">
    <source>
        <dbReference type="PROSITE-ProRule" id="PRU00176"/>
    </source>
</evidence>
<dbReference type="STRING" id="3218.A0A2K1JS08"/>
<dbReference type="Gramene" id="Pp3c12_24430V3.2">
    <property type="protein sequence ID" value="PAC:32974557.CDS.1"/>
    <property type="gene ID" value="Pp3c12_24430"/>
</dbReference>
<evidence type="ECO:0000313" key="7">
    <source>
        <dbReference type="EnsemblPlants" id="PAC:32974556.CDS.1"/>
    </source>
</evidence>
<dbReference type="PaxDb" id="3218-PP1S515_4V6.2"/>
<dbReference type="Proteomes" id="UP000006727">
    <property type="component" value="Chromosome 12"/>
</dbReference>
<dbReference type="AlphaFoldDB" id="A0A2K1JS08"/>
<dbReference type="Gramene" id="Pp3c12_24430V3.3">
    <property type="protein sequence ID" value="PAC:32974558.CDS.1"/>
    <property type="gene ID" value="Pp3c12_24430"/>
</dbReference>
<dbReference type="EnsemblPlants" id="Pp3c12_24430V3.5">
    <property type="protein sequence ID" value="PAC:32974560.CDS.1"/>
    <property type="gene ID" value="Pp3c12_24430"/>
</dbReference>
<feature type="compositionally biased region" description="Polar residues" evidence="4">
    <location>
        <begin position="161"/>
        <end position="170"/>
    </location>
</feature>
<protein>
    <recommendedName>
        <fullName evidence="5">RRM domain-containing protein</fullName>
    </recommendedName>
</protein>
<dbReference type="Gramene" id="Pp3c12_24430V3.6">
    <property type="protein sequence ID" value="PAC:32974561.CDS.1"/>
    <property type="gene ID" value="Pp3c12_24430"/>
</dbReference>
<dbReference type="InterPro" id="IPR012677">
    <property type="entry name" value="Nucleotide-bd_a/b_plait_sf"/>
</dbReference>
<evidence type="ECO:0000256" key="4">
    <source>
        <dbReference type="SAM" id="MobiDB-lite"/>
    </source>
</evidence>
<dbReference type="EnsemblPlants" id="Pp3c12_24430V3.4">
    <property type="protein sequence ID" value="PAC:32974559.CDS.1"/>
    <property type="gene ID" value="Pp3c12_24430"/>
</dbReference>
<dbReference type="EnsemblPlants" id="Pp3c12_24430V3.6">
    <property type="protein sequence ID" value="PAC:32974561.CDS.1"/>
    <property type="gene ID" value="Pp3c12_24430"/>
</dbReference>
<accession>A0A2K1JS08</accession>
<dbReference type="Gramene" id="Pp3c12_24430V3.8">
    <property type="protein sequence ID" value="PAC:32974563.CDS.1"/>
    <property type="gene ID" value="Pp3c12_24430"/>
</dbReference>
<feature type="region of interest" description="Disordered" evidence="4">
    <location>
        <begin position="96"/>
        <end position="198"/>
    </location>
</feature>
<dbReference type="OMA" id="HGFERRS"/>
<dbReference type="RefSeq" id="XP_073393943.1">
    <property type="nucleotide sequence ID" value="XM_073537842.1"/>
</dbReference>
<dbReference type="EnsemblPlants" id="Pp3c12_24430V3.2">
    <property type="protein sequence ID" value="PAC:32974557.CDS.1"/>
    <property type="gene ID" value="Pp3c12_24430"/>
</dbReference>
<evidence type="ECO:0000313" key="8">
    <source>
        <dbReference type="Proteomes" id="UP000006727"/>
    </source>
</evidence>
<feature type="coiled-coil region" evidence="3">
    <location>
        <begin position="200"/>
        <end position="255"/>
    </location>
</feature>
<evidence type="ECO:0000259" key="5">
    <source>
        <dbReference type="PROSITE" id="PS50102"/>
    </source>
</evidence>
<feature type="compositionally biased region" description="Basic and acidic residues" evidence="4">
    <location>
        <begin position="96"/>
        <end position="111"/>
    </location>
</feature>
<organism evidence="6">
    <name type="scientific">Physcomitrium patens</name>
    <name type="common">Spreading-leaved earth moss</name>
    <name type="synonym">Physcomitrella patens</name>
    <dbReference type="NCBI Taxonomy" id="3218"/>
    <lineage>
        <taxon>Eukaryota</taxon>
        <taxon>Viridiplantae</taxon>
        <taxon>Streptophyta</taxon>
        <taxon>Embryophyta</taxon>
        <taxon>Bryophyta</taxon>
        <taxon>Bryophytina</taxon>
        <taxon>Bryopsida</taxon>
        <taxon>Funariidae</taxon>
        <taxon>Funariales</taxon>
        <taxon>Funariaceae</taxon>
        <taxon>Physcomitrium</taxon>
    </lineage>
</organism>
<dbReference type="InterPro" id="IPR000504">
    <property type="entry name" value="RRM_dom"/>
</dbReference>
<dbReference type="GeneID" id="112289810"/>
<reference evidence="7" key="3">
    <citation type="submission" date="2020-12" db="UniProtKB">
        <authorList>
            <consortium name="EnsemblPlants"/>
        </authorList>
    </citation>
    <scope>IDENTIFICATION</scope>
</reference>
<dbReference type="RefSeq" id="XP_024391197.1">
    <property type="nucleotide sequence ID" value="XM_024535429.2"/>
</dbReference>
<dbReference type="PANTHER" id="PTHR48027">
    <property type="entry name" value="HETEROGENEOUS NUCLEAR RIBONUCLEOPROTEIN 87F-RELATED"/>
    <property type="match status" value="1"/>
</dbReference>
<dbReference type="RefSeq" id="XP_024391190.1">
    <property type="nucleotide sequence ID" value="XM_024535422.2"/>
</dbReference>